<dbReference type="AlphaFoldDB" id="A0A1X0QFP7"/>
<evidence type="ECO:0000313" key="1">
    <source>
        <dbReference type="EMBL" id="ORD98474.1"/>
    </source>
</evidence>
<dbReference type="VEuPathDB" id="MicrosporidiaDB:A0H76_2424"/>
<dbReference type="VEuPathDB" id="MicrosporidiaDB:HERIO_1445"/>
<dbReference type="Gene3D" id="1.25.40.430">
    <property type="match status" value="1"/>
</dbReference>
<accession>A0A1X0QFP7</accession>
<organism evidence="1 2">
    <name type="scientific">Hepatospora eriocheir</name>
    <dbReference type="NCBI Taxonomy" id="1081669"/>
    <lineage>
        <taxon>Eukaryota</taxon>
        <taxon>Fungi</taxon>
        <taxon>Fungi incertae sedis</taxon>
        <taxon>Microsporidia</taxon>
        <taxon>Hepatosporidae</taxon>
        <taxon>Hepatospora</taxon>
    </lineage>
</organism>
<name>A0A1X0QFP7_9MICR</name>
<comment type="caution">
    <text evidence="1">The sequence shown here is derived from an EMBL/GenBank/DDBJ whole genome shotgun (WGS) entry which is preliminary data.</text>
</comment>
<reference evidence="1 2" key="1">
    <citation type="journal article" date="2017" name="Environ. Microbiol.">
        <title>Decay of the glycolytic pathway and adaptation to intranuclear parasitism within Enterocytozoonidae microsporidia.</title>
        <authorList>
            <person name="Wiredu Boakye D."/>
            <person name="Jaroenlak P."/>
            <person name="Prachumwat A."/>
            <person name="Williams T.A."/>
            <person name="Bateman K.S."/>
            <person name="Itsathitphaisarn O."/>
            <person name="Sritunyalucksana K."/>
            <person name="Paszkiewicz K.H."/>
            <person name="Moore K.A."/>
            <person name="Stentiford G.D."/>
            <person name="Williams B.A."/>
        </authorList>
    </citation>
    <scope>NUCLEOTIDE SEQUENCE [LARGE SCALE GENOMIC DNA]</scope>
    <source>
        <strain evidence="2">canceri</strain>
    </source>
</reference>
<dbReference type="EMBL" id="LTAI01000653">
    <property type="protein sequence ID" value="ORD98474.1"/>
    <property type="molecule type" value="Genomic_DNA"/>
</dbReference>
<dbReference type="Proteomes" id="UP000192501">
    <property type="component" value="Unassembled WGS sequence"/>
</dbReference>
<proteinExistence type="predicted"/>
<gene>
    <name evidence="1" type="ORF">A0H76_2424</name>
</gene>
<protein>
    <submittedName>
        <fullName evidence="1">Uncharacterized protein</fullName>
    </submittedName>
</protein>
<dbReference type="Pfam" id="PF17014">
    <property type="entry name" value="Mad3_BUB1_I_2"/>
    <property type="match status" value="1"/>
</dbReference>
<dbReference type="InterPro" id="IPR031522">
    <property type="entry name" value="Mad3_Bub1_I_2"/>
</dbReference>
<sequence length="395" mass="47194">MNKNEKTANKKVQVQKKDFEEILLEKIDIPYFKNNPAYLLRWKKYYETFNDPNILLLMYYKEIGKYYHWIYIELSEFFLSNKNYELANFVISLAINLNVYDSKVLKQQLIKIPEFTSKYSDRQLLESLNVRNFECMGLLWNIEESVNESIPVSSSFYTTSEIDKENDNETSTTLFKIPTFNFDSIPMIKSYENDYNLRTSAKISIDGCFYLIQRSFAIENFLTTKISQNTKSESETPLITDFLFTQVNQLQIPLISYLKLGISFCKFNDIYYTIHPFDIFKSFSEVLRFFKEGKHKYYYLEKILRVNIKASKIGYFLINLDHFYINDEFLFGINRFEFIEATSQTLNDLKNVLVESFPDFDYSLDLLEIYNDLCKRMQSPEYEEDFLFHKNILMK</sequence>
<evidence type="ECO:0000313" key="2">
    <source>
        <dbReference type="Proteomes" id="UP000192501"/>
    </source>
</evidence>